<gene>
    <name evidence="1" type="ORF">UU50_C0012G0039</name>
</gene>
<evidence type="ECO:0000313" key="1">
    <source>
        <dbReference type="EMBL" id="KKR98991.1"/>
    </source>
</evidence>
<evidence type="ECO:0000313" key="2">
    <source>
        <dbReference type="Proteomes" id="UP000033930"/>
    </source>
</evidence>
<reference evidence="1 2" key="1">
    <citation type="journal article" date="2015" name="Nature">
        <title>rRNA introns, odd ribosomes, and small enigmatic genomes across a large radiation of phyla.</title>
        <authorList>
            <person name="Brown C.T."/>
            <person name="Hug L.A."/>
            <person name="Thomas B.C."/>
            <person name="Sharon I."/>
            <person name="Castelle C.J."/>
            <person name="Singh A."/>
            <person name="Wilkins M.J."/>
            <person name="Williams K.H."/>
            <person name="Banfield J.F."/>
        </authorList>
    </citation>
    <scope>NUCLEOTIDE SEQUENCE [LARGE SCALE GENOMIC DNA]</scope>
</reference>
<name>A0A0G0VH60_9BACT</name>
<proteinExistence type="predicted"/>
<evidence type="ECO:0008006" key="3">
    <source>
        <dbReference type="Google" id="ProtNLM"/>
    </source>
</evidence>
<comment type="caution">
    <text evidence="1">The sequence shown here is derived from an EMBL/GenBank/DDBJ whole genome shotgun (WGS) entry which is preliminary data.</text>
</comment>
<organism evidence="1 2">
    <name type="scientific">Candidatus Uhrbacteria bacterium GW2011_GWC1_41_20</name>
    <dbReference type="NCBI Taxonomy" id="1618983"/>
    <lineage>
        <taxon>Bacteria</taxon>
        <taxon>Candidatus Uhriibacteriota</taxon>
    </lineage>
</organism>
<dbReference type="Proteomes" id="UP000033930">
    <property type="component" value="Unassembled WGS sequence"/>
</dbReference>
<protein>
    <recommendedName>
        <fullName evidence="3">DUF4178 domain-containing protein</fullName>
    </recommendedName>
</protein>
<dbReference type="EMBL" id="LCAW01000012">
    <property type="protein sequence ID" value="KKR98991.1"/>
    <property type="molecule type" value="Genomic_DNA"/>
</dbReference>
<sequence>MDVNIALEALLKEQAIVINDKTFQPTQVNKVNLSSGEIQYWIRGEENVWLCIDADTEEIRMFEDIDEELEPNDGAVFYGGDDYEFSYEANGKVLDEEDEQIDTVEFKEYESPRGDILRLTEYEVAADVIQSAIGWTITEEDLQEV</sequence>
<dbReference type="AlphaFoldDB" id="A0A0G0VH60"/>
<accession>A0A0G0VH60</accession>